<feature type="coiled-coil region" evidence="1">
    <location>
        <begin position="546"/>
        <end position="624"/>
    </location>
</feature>
<protein>
    <submittedName>
        <fullName evidence="3">Uncharacterized protein</fullName>
    </submittedName>
</protein>
<evidence type="ECO:0000313" key="3">
    <source>
        <dbReference type="EMBL" id="KAK8886054.1"/>
    </source>
</evidence>
<dbReference type="Proteomes" id="UP001470230">
    <property type="component" value="Unassembled WGS sequence"/>
</dbReference>
<feature type="compositionally biased region" description="Polar residues" evidence="2">
    <location>
        <begin position="281"/>
        <end position="290"/>
    </location>
</feature>
<feature type="compositionally biased region" description="Polar residues" evidence="2">
    <location>
        <begin position="21"/>
        <end position="34"/>
    </location>
</feature>
<keyword evidence="1" id="KW-0175">Coiled coil</keyword>
<dbReference type="EMBL" id="JAPFFF010000007">
    <property type="protein sequence ID" value="KAK8886054.1"/>
    <property type="molecule type" value="Genomic_DNA"/>
</dbReference>
<gene>
    <name evidence="3" type="ORF">M9Y10_041514</name>
</gene>
<feature type="region of interest" description="Disordered" evidence="2">
    <location>
        <begin position="281"/>
        <end position="301"/>
    </location>
</feature>
<feature type="compositionally biased region" description="Polar residues" evidence="2">
    <location>
        <begin position="847"/>
        <end position="857"/>
    </location>
</feature>
<accession>A0ABR2K4P5</accession>
<feature type="coiled-coil region" evidence="1">
    <location>
        <begin position="358"/>
        <end position="521"/>
    </location>
</feature>
<evidence type="ECO:0000313" key="4">
    <source>
        <dbReference type="Proteomes" id="UP001470230"/>
    </source>
</evidence>
<feature type="coiled-coil region" evidence="1">
    <location>
        <begin position="731"/>
        <end position="765"/>
    </location>
</feature>
<feature type="region of interest" description="Disordered" evidence="2">
    <location>
        <begin position="1"/>
        <end position="42"/>
    </location>
</feature>
<proteinExistence type="predicted"/>
<keyword evidence="4" id="KW-1185">Reference proteome</keyword>
<comment type="caution">
    <text evidence="3">The sequence shown here is derived from an EMBL/GenBank/DDBJ whole genome shotgun (WGS) entry which is preliminary data.</text>
</comment>
<evidence type="ECO:0000256" key="2">
    <source>
        <dbReference type="SAM" id="MobiDB-lite"/>
    </source>
</evidence>
<reference evidence="3 4" key="1">
    <citation type="submission" date="2024-04" db="EMBL/GenBank/DDBJ databases">
        <title>Tritrichomonas musculus Genome.</title>
        <authorList>
            <person name="Alves-Ferreira E."/>
            <person name="Grigg M."/>
            <person name="Lorenzi H."/>
            <person name="Galac M."/>
        </authorList>
    </citation>
    <scope>NUCLEOTIDE SEQUENCE [LARGE SCALE GENOMIC DNA]</scope>
    <source>
        <strain evidence="3 4">EAF2021</strain>
    </source>
</reference>
<name>A0ABR2K4P5_9EUKA</name>
<feature type="region of interest" description="Disordered" evidence="2">
    <location>
        <begin position="825"/>
        <end position="857"/>
    </location>
</feature>
<evidence type="ECO:0000256" key="1">
    <source>
        <dbReference type="SAM" id="Coils"/>
    </source>
</evidence>
<organism evidence="3 4">
    <name type="scientific">Tritrichomonas musculus</name>
    <dbReference type="NCBI Taxonomy" id="1915356"/>
    <lineage>
        <taxon>Eukaryota</taxon>
        <taxon>Metamonada</taxon>
        <taxon>Parabasalia</taxon>
        <taxon>Tritrichomonadida</taxon>
        <taxon>Tritrichomonadidae</taxon>
        <taxon>Tritrichomonas</taxon>
    </lineage>
</organism>
<sequence>MSSRKSTGRIQRVPLKKRSSKSVPPNSTGKTNSSIKKRSESPQIEKGNAVIQILTTLQSEISSLPIFASKVNVLTNHLSSILDLANRYKGNIARSTVDFWSKWEKFSKDFTIYMNELTCEHCVEVTVKQLNLLEKYIQNIRSHPPHQDNSGYAAFTTSLENLTNDYYYLRDFAQTKFSEEVESEEEFVQNSRQIIQPVLNLIKLLDQPDYTNLFQLCITSKKDAITLKANFVHALELILESIRGLTNYIRIRIHITEKFSNAETEIGKIIPKPKKSLAFNPSSSVNGTITQKKKAAQEESKKKKILSRREIALILDERRNLLKKCGLPITIAEDKDKIIGEIQKRRKVLQQRELTARSDAQKNEIAKNREALNQLEQRLNDELKEDDVIEEKITALSKQIKKMNESSDIINQIEALKAERDELLDKKQKAEKRFNSLRNEDEKRDSSNISEDVSSLEYSCENLKDQLSNIKNEQRRLFDDMIRARAQNDILANGQNAIIENASLREQKMKLLNNIQQTREETELLKCFKNKADHLAFLPESNLMSNDQLMNEYNAAVRANTNLTRQRDSLKSSLQSLERRREQLISNSAKSELLASKYNSEKIEKDMLSEIEQVSNEYNKQKKKWAYDQLNRYVAQFELLKSQTDSKILQLRKEQQENRKSKIDIDDYNNKTKQESEQEIEIMKQEIKQVENSTREIKRLMLRIQTQIVETLAKRKAINVQKLMLKQKNSESELTDQLDEVSGKNKELRLRYDEAKLQLKEIDESLTPQSSQNSSKIDDYQYESDDDLNLLHRLESIESKLSVVFEAQQAAVHQAAVDREAAIAAAEKEANSGKSQSARAKSKIKSGRTSNVQNKKK</sequence>
<feature type="coiled-coil region" evidence="1">
    <location>
        <begin position="651"/>
        <end position="703"/>
    </location>
</feature>